<gene>
    <name evidence="1" type="ORF">PG986_000143</name>
</gene>
<sequence>MSRNVVSCPLESLPVDVLVAILSAPESFTDLHAFIRASPWLYEVFRETKRAILLVIVSRDLGPVIQDYVALSMTPVLVGITVDNVIAIIRFKRTVDLYAELYRCARSESPRWVEPALEMPLSACEYQRLSRALIRYQILTRLYPQGEGYTSANPLKPQDGHYLGLFEAWEVEQISAAYTWVSCVIDTLEDARWSSPRGHVPVRIICSYTCGEFNTNYKWLDLDGLGALGYTIEEVASPGAKFADMLKAYLSKCGYWRNDGYYCGSYTLDGGQIFSDGALPDTYAYGVSKEDTVKAMKTMYQSEKDRPRLSAGASVEEPPFGWVDAMRGLDCCRCGLYLEMCYYCVAQRRCPCRAYKELVRWRRLGFVFWNKDRIQLLQQHYDTLRTGWLGDPWD</sequence>
<dbReference type="GeneID" id="92069427"/>
<keyword evidence="2" id="KW-1185">Reference proteome</keyword>
<dbReference type="EMBL" id="JAQQWE010000001">
    <property type="protein sequence ID" value="KAK7965866.1"/>
    <property type="molecule type" value="Genomic_DNA"/>
</dbReference>
<comment type="caution">
    <text evidence="1">The sequence shown here is derived from an EMBL/GenBank/DDBJ whole genome shotgun (WGS) entry which is preliminary data.</text>
</comment>
<evidence type="ECO:0000313" key="1">
    <source>
        <dbReference type="EMBL" id="KAK7965866.1"/>
    </source>
</evidence>
<dbReference type="RefSeq" id="XP_066705258.1">
    <property type="nucleotide sequence ID" value="XM_066836365.1"/>
</dbReference>
<protein>
    <recommendedName>
        <fullName evidence="3">F-box domain-containing protein</fullName>
    </recommendedName>
</protein>
<evidence type="ECO:0000313" key="2">
    <source>
        <dbReference type="Proteomes" id="UP001391051"/>
    </source>
</evidence>
<reference evidence="1 2" key="1">
    <citation type="submission" date="2023-01" db="EMBL/GenBank/DDBJ databases">
        <title>Analysis of 21 Apiospora genomes using comparative genomics revels a genus with tremendous synthesis potential of carbohydrate active enzymes and secondary metabolites.</title>
        <authorList>
            <person name="Sorensen T."/>
        </authorList>
    </citation>
    <scope>NUCLEOTIDE SEQUENCE [LARGE SCALE GENOMIC DNA]</scope>
    <source>
        <strain evidence="1 2">CBS 24483</strain>
    </source>
</reference>
<evidence type="ECO:0008006" key="3">
    <source>
        <dbReference type="Google" id="ProtNLM"/>
    </source>
</evidence>
<proteinExistence type="predicted"/>
<organism evidence="1 2">
    <name type="scientific">Apiospora aurea</name>
    <dbReference type="NCBI Taxonomy" id="335848"/>
    <lineage>
        <taxon>Eukaryota</taxon>
        <taxon>Fungi</taxon>
        <taxon>Dikarya</taxon>
        <taxon>Ascomycota</taxon>
        <taxon>Pezizomycotina</taxon>
        <taxon>Sordariomycetes</taxon>
        <taxon>Xylariomycetidae</taxon>
        <taxon>Amphisphaeriales</taxon>
        <taxon>Apiosporaceae</taxon>
        <taxon>Apiospora</taxon>
    </lineage>
</organism>
<dbReference type="Proteomes" id="UP001391051">
    <property type="component" value="Unassembled WGS sequence"/>
</dbReference>
<name>A0ABR1QU42_9PEZI</name>
<accession>A0ABR1QU42</accession>